<keyword evidence="1" id="KW-0732">Signal</keyword>
<dbReference type="Proteomes" id="UP000192380">
    <property type="component" value="Chromosome"/>
</dbReference>
<evidence type="ECO:0000313" key="2">
    <source>
        <dbReference type="EMBL" id="ARF50968.1"/>
    </source>
</evidence>
<feature type="signal peptide" evidence="1">
    <location>
        <begin position="1"/>
        <end position="18"/>
    </location>
</feature>
<dbReference type="RefSeq" id="WP_044242246.1">
    <property type="nucleotide sequence ID" value="NZ_AHIE01000020.1"/>
</dbReference>
<accession>A0ABN4Z6S5</accession>
<name>A0ABN4Z6S5_PANSE</name>
<sequence>MKKILLALVTLFPLSVLAAAPGCSSWPKNMAEVWLKNQKEVDISQLDESKTKVHLLAAEKKKQGVWTEVYHFVFYDKAGKSYEIITKNDASTDECSLTGVSVYQVSKSEISN</sequence>
<reference evidence="2 3" key="1">
    <citation type="submission" date="2016-10" db="EMBL/GenBank/DDBJ databases">
        <title>Complete Genome Assembly of Pantoea stewartii subsp. stewartii DC283, a Corn Pathogen.</title>
        <authorList>
            <person name="Duong D.A."/>
            <person name="Stevens A.M."/>
            <person name="Jensen R.V."/>
        </authorList>
    </citation>
    <scope>NUCLEOTIDE SEQUENCE [LARGE SCALE GENOMIC DNA]</scope>
    <source>
        <strain evidence="2 3">DC283</strain>
    </source>
</reference>
<gene>
    <name evidence="2" type="ORF">DSJ_17640</name>
</gene>
<protein>
    <recommendedName>
        <fullName evidence="4">Lipoprotein</fullName>
    </recommendedName>
</protein>
<evidence type="ECO:0000256" key="1">
    <source>
        <dbReference type="SAM" id="SignalP"/>
    </source>
</evidence>
<evidence type="ECO:0008006" key="4">
    <source>
        <dbReference type="Google" id="ProtNLM"/>
    </source>
</evidence>
<proteinExistence type="predicted"/>
<dbReference type="EMBL" id="CP017581">
    <property type="protein sequence ID" value="ARF50968.1"/>
    <property type="molecule type" value="Genomic_DNA"/>
</dbReference>
<evidence type="ECO:0000313" key="3">
    <source>
        <dbReference type="Proteomes" id="UP000192380"/>
    </source>
</evidence>
<organism evidence="2 3">
    <name type="scientific">Pantoea stewartii subsp. stewartii DC283</name>
    <dbReference type="NCBI Taxonomy" id="660596"/>
    <lineage>
        <taxon>Bacteria</taxon>
        <taxon>Pseudomonadati</taxon>
        <taxon>Pseudomonadota</taxon>
        <taxon>Gammaproteobacteria</taxon>
        <taxon>Enterobacterales</taxon>
        <taxon>Erwiniaceae</taxon>
        <taxon>Pantoea</taxon>
    </lineage>
</organism>
<keyword evidence="3" id="KW-1185">Reference proteome</keyword>
<feature type="chain" id="PRO_5045901184" description="Lipoprotein" evidence="1">
    <location>
        <begin position="19"/>
        <end position="112"/>
    </location>
</feature>